<name>A0AB40AVC7_DIOCR</name>
<dbReference type="PANTHER" id="PTHR11439">
    <property type="entry name" value="GAG-POL-RELATED RETROTRANSPOSON"/>
    <property type="match status" value="1"/>
</dbReference>
<dbReference type="AlphaFoldDB" id="A0AB40AVC7"/>
<keyword evidence="1" id="KW-1185">Reference proteome</keyword>
<proteinExistence type="predicted"/>
<organism evidence="1 2">
    <name type="scientific">Dioscorea cayennensis subsp. rotundata</name>
    <name type="common">White Guinea yam</name>
    <name type="synonym">Dioscorea rotundata</name>
    <dbReference type="NCBI Taxonomy" id="55577"/>
    <lineage>
        <taxon>Eukaryota</taxon>
        <taxon>Viridiplantae</taxon>
        <taxon>Streptophyta</taxon>
        <taxon>Embryophyta</taxon>
        <taxon>Tracheophyta</taxon>
        <taxon>Spermatophyta</taxon>
        <taxon>Magnoliopsida</taxon>
        <taxon>Liliopsida</taxon>
        <taxon>Dioscoreales</taxon>
        <taxon>Dioscoreaceae</taxon>
        <taxon>Dioscorea</taxon>
    </lineage>
</organism>
<dbReference type="GeneID" id="120255309"/>
<gene>
    <name evidence="2" type="primary">LOC120255309</name>
</gene>
<evidence type="ECO:0000313" key="2">
    <source>
        <dbReference type="RefSeq" id="XP_039119085.1"/>
    </source>
</evidence>
<sequence length="187" mass="21143">MELHFATVCFPMGSLIGSLLRYRHLVGSLVYLVVTRSRHFSCCAHSRPVFVAALTSSHYGHLLRSSRYLRSSMPRGLFYSHQPSLDPQPDLDATWASPMMIGSLSSAHYKRCFWIRSIPEDFGVPIHSPIPILLRDATEPFRLRYDPVKHESTKHIGVDAHFTALSCPSSYAVPPLSSHEVLAMWEH</sequence>
<dbReference type="RefSeq" id="XP_039119085.1">
    <property type="nucleotide sequence ID" value="XM_039263151.1"/>
</dbReference>
<evidence type="ECO:0000313" key="1">
    <source>
        <dbReference type="Proteomes" id="UP001515500"/>
    </source>
</evidence>
<dbReference type="Proteomes" id="UP001515500">
    <property type="component" value="Unplaced"/>
</dbReference>
<protein>
    <submittedName>
        <fullName evidence="2">Uncharacterized protein LOC120255309</fullName>
    </submittedName>
</protein>
<dbReference type="PANTHER" id="PTHR11439:SF461">
    <property type="entry name" value="OS10G0432200 PROTEIN"/>
    <property type="match status" value="1"/>
</dbReference>
<accession>A0AB40AVC7</accession>
<reference evidence="2" key="1">
    <citation type="submission" date="2025-08" db="UniProtKB">
        <authorList>
            <consortium name="RefSeq"/>
        </authorList>
    </citation>
    <scope>IDENTIFICATION</scope>
</reference>